<dbReference type="EnsemblPlants" id="PGSC0003DMT400043646">
    <property type="protein sequence ID" value="PGSC0003DMT400043646"/>
    <property type="gene ID" value="PGSC0003DMG400016950"/>
</dbReference>
<evidence type="ECO:0000313" key="2">
    <source>
        <dbReference type="EnsemblPlants" id="PGSC0003DMT400043646"/>
    </source>
</evidence>
<feature type="compositionally biased region" description="Low complexity" evidence="1">
    <location>
        <begin position="71"/>
        <end position="83"/>
    </location>
</feature>
<keyword evidence="3" id="KW-1185">Reference proteome</keyword>
<evidence type="ECO:0000256" key="1">
    <source>
        <dbReference type="SAM" id="MobiDB-lite"/>
    </source>
</evidence>
<sequence length="120" mass="13278">METTAPLRMPVQFNPVPELFSFTLGQKLSSEQGYNNADSNRAVIPSRVSVRALSTRRGVSGTNSQYPNAPPSTSTTRAPRSTPIPNSLYDPKYAENGQPVDPFLRLLASNPNFRNRRNNN</sequence>
<name>M1BF01_SOLTU</name>
<dbReference type="AlphaFoldDB" id="M1BF01"/>
<protein>
    <submittedName>
        <fullName evidence="2">Uncharacterized protein</fullName>
    </submittedName>
</protein>
<dbReference type="Proteomes" id="UP000011115">
    <property type="component" value="Unassembled WGS sequence"/>
</dbReference>
<dbReference type="PaxDb" id="4113-PGSC0003DMT400043646"/>
<reference evidence="2" key="2">
    <citation type="submission" date="2015-06" db="UniProtKB">
        <authorList>
            <consortium name="EnsemblPlants"/>
        </authorList>
    </citation>
    <scope>IDENTIFICATION</scope>
    <source>
        <strain evidence="2">DM1-3 516 R44</strain>
    </source>
</reference>
<accession>M1BF01</accession>
<dbReference type="InParanoid" id="M1BF01"/>
<organism evidence="2 3">
    <name type="scientific">Solanum tuberosum</name>
    <name type="common">Potato</name>
    <dbReference type="NCBI Taxonomy" id="4113"/>
    <lineage>
        <taxon>Eukaryota</taxon>
        <taxon>Viridiplantae</taxon>
        <taxon>Streptophyta</taxon>
        <taxon>Embryophyta</taxon>
        <taxon>Tracheophyta</taxon>
        <taxon>Spermatophyta</taxon>
        <taxon>Magnoliopsida</taxon>
        <taxon>eudicotyledons</taxon>
        <taxon>Gunneridae</taxon>
        <taxon>Pentapetalae</taxon>
        <taxon>asterids</taxon>
        <taxon>lamiids</taxon>
        <taxon>Solanales</taxon>
        <taxon>Solanaceae</taxon>
        <taxon>Solanoideae</taxon>
        <taxon>Solaneae</taxon>
        <taxon>Solanum</taxon>
    </lineage>
</organism>
<dbReference type="Gramene" id="PGSC0003DMT400043646">
    <property type="protein sequence ID" value="PGSC0003DMT400043646"/>
    <property type="gene ID" value="PGSC0003DMG400016950"/>
</dbReference>
<proteinExistence type="predicted"/>
<dbReference type="eggNOG" id="ENOG502R85S">
    <property type="taxonomic scope" value="Eukaryota"/>
</dbReference>
<reference evidence="3" key="1">
    <citation type="journal article" date="2011" name="Nature">
        <title>Genome sequence and analysis of the tuber crop potato.</title>
        <authorList>
            <consortium name="The Potato Genome Sequencing Consortium"/>
        </authorList>
    </citation>
    <scope>NUCLEOTIDE SEQUENCE [LARGE SCALE GENOMIC DNA]</scope>
    <source>
        <strain evidence="3">cv. DM1-3 516 R44</strain>
    </source>
</reference>
<feature type="region of interest" description="Disordered" evidence="1">
    <location>
        <begin position="53"/>
        <end position="96"/>
    </location>
</feature>
<evidence type="ECO:0000313" key="3">
    <source>
        <dbReference type="Proteomes" id="UP000011115"/>
    </source>
</evidence>
<dbReference type="HOGENOM" id="CLU_2053820_0_0_1"/>